<dbReference type="Proteomes" id="UP000241118">
    <property type="component" value="Unassembled WGS sequence"/>
</dbReference>
<gene>
    <name evidence="2" type="ORF">B0I31_102188</name>
</gene>
<evidence type="ECO:0000313" key="3">
    <source>
        <dbReference type="Proteomes" id="UP000241118"/>
    </source>
</evidence>
<dbReference type="Gene3D" id="1.20.1290.10">
    <property type="entry name" value="AhpD-like"/>
    <property type="match status" value="1"/>
</dbReference>
<sequence length="182" mass="19439">MAHIDLGLDETKLPGISGLMRFRPETAEPLNALAEALLRAPNSLPAGERELIAAYVSGLNECRFCRDSHSAFAAAQLDEGMTLVQQVRADLDTAPVSEKLRALLRIAGAVQESGRKVTTELVAAARAQGATDVEIHDTVLIAAAFCMFNRYVDGLGTLAPDDPSGYAASARRIVERGYIDSV</sequence>
<protein>
    <submittedName>
        <fullName evidence="2">Putative peroxidase-related enzyme</fullName>
    </submittedName>
</protein>
<dbReference type="AlphaFoldDB" id="A0A2P8IFI8"/>
<dbReference type="OrthoDB" id="9808310at2"/>
<dbReference type="SUPFAM" id="SSF69118">
    <property type="entry name" value="AhpD-like"/>
    <property type="match status" value="1"/>
</dbReference>
<feature type="domain" description="Carboxymuconolactone decarboxylase-like" evidence="1">
    <location>
        <begin position="24"/>
        <end position="74"/>
    </location>
</feature>
<dbReference type="InterPro" id="IPR029032">
    <property type="entry name" value="AhpD-like"/>
</dbReference>
<dbReference type="PANTHER" id="PTHR35446">
    <property type="entry name" value="SI:CH211-175M2.5"/>
    <property type="match status" value="1"/>
</dbReference>
<keyword evidence="2" id="KW-0560">Oxidoreductase</keyword>
<dbReference type="Pfam" id="PF02627">
    <property type="entry name" value="CMD"/>
    <property type="match status" value="1"/>
</dbReference>
<comment type="caution">
    <text evidence="2">The sequence shown here is derived from an EMBL/GenBank/DDBJ whole genome shotgun (WGS) entry which is preliminary data.</text>
</comment>
<keyword evidence="2" id="KW-0575">Peroxidase</keyword>
<dbReference type="PANTHER" id="PTHR35446:SF2">
    <property type="entry name" value="CARBOXYMUCONOLACTONE DECARBOXYLASE-LIKE DOMAIN-CONTAINING PROTEIN"/>
    <property type="match status" value="1"/>
</dbReference>
<evidence type="ECO:0000259" key="1">
    <source>
        <dbReference type="Pfam" id="PF02627"/>
    </source>
</evidence>
<keyword evidence="3" id="KW-1185">Reference proteome</keyword>
<reference evidence="2 3" key="1">
    <citation type="submission" date="2018-03" db="EMBL/GenBank/DDBJ databases">
        <title>Genomic Encyclopedia of Type Strains, Phase III (KMG-III): the genomes of soil and plant-associated and newly described type strains.</title>
        <authorList>
            <person name="Whitman W."/>
        </authorList>
    </citation>
    <scope>NUCLEOTIDE SEQUENCE [LARGE SCALE GENOMIC DNA]</scope>
    <source>
        <strain evidence="2 3">CGMCC 4.7097</strain>
    </source>
</reference>
<accession>A0A2P8IFI8</accession>
<dbReference type="GO" id="GO:0051920">
    <property type="term" value="F:peroxiredoxin activity"/>
    <property type="evidence" value="ECO:0007669"/>
    <property type="project" value="InterPro"/>
</dbReference>
<organism evidence="2 3">
    <name type="scientific">Saccharothrix carnea</name>
    <dbReference type="NCBI Taxonomy" id="1280637"/>
    <lineage>
        <taxon>Bacteria</taxon>
        <taxon>Bacillati</taxon>
        <taxon>Actinomycetota</taxon>
        <taxon>Actinomycetes</taxon>
        <taxon>Pseudonocardiales</taxon>
        <taxon>Pseudonocardiaceae</taxon>
        <taxon>Saccharothrix</taxon>
    </lineage>
</organism>
<proteinExistence type="predicted"/>
<dbReference type="RefSeq" id="WP_106614193.1">
    <property type="nucleotide sequence ID" value="NZ_PYAX01000002.1"/>
</dbReference>
<dbReference type="InterPro" id="IPR003779">
    <property type="entry name" value="CMD-like"/>
</dbReference>
<dbReference type="EMBL" id="PYAX01000002">
    <property type="protein sequence ID" value="PSL57210.1"/>
    <property type="molecule type" value="Genomic_DNA"/>
</dbReference>
<dbReference type="InterPro" id="IPR004675">
    <property type="entry name" value="AhpD_core"/>
</dbReference>
<name>A0A2P8IFI8_SACCR</name>
<evidence type="ECO:0000313" key="2">
    <source>
        <dbReference type="EMBL" id="PSL57210.1"/>
    </source>
</evidence>
<dbReference type="NCBIfam" id="TIGR00778">
    <property type="entry name" value="ahpD_dom"/>
    <property type="match status" value="1"/>
</dbReference>